<comment type="caution">
    <text evidence="4">The sequence shown here is derived from an EMBL/GenBank/DDBJ whole genome shotgun (WGS) entry which is preliminary data.</text>
</comment>
<evidence type="ECO:0000313" key="4">
    <source>
        <dbReference type="EMBL" id="MFC4131530.1"/>
    </source>
</evidence>
<dbReference type="EMBL" id="JBHSAY010000006">
    <property type="protein sequence ID" value="MFC4131530.1"/>
    <property type="molecule type" value="Genomic_DNA"/>
</dbReference>
<dbReference type="InterPro" id="IPR048955">
    <property type="entry name" value="Cip1-like_core"/>
</dbReference>
<feature type="chain" id="PRO_5046949478" evidence="2">
    <location>
        <begin position="25"/>
        <end position="406"/>
    </location>
</feature>
<dbReference type="SMART" id="SM00637">
    <property type="entry name" value="CBD_II"/>
    <property type="match status" value="1"/>
</dbReference>
<dbReference type="SUPFAM" id="SSF49384">
    <property type="entry name" value="Carbohydrate-binding domain"/>
    <property type="match status" value="1"/>
</dbReference>
<accession>A0ABV8LLA7</accession>
<evidence type="ECO:0000313" key="5">
    <source>
        <dbReference type="Proteomes" id="UP001595816"/>
    </source>
</evidence>
<dbReference type="RefSeq" id="WP_253755142.1">
    <property type="nucleotide sequence ID" value="NZ_JAMZDZ010000001.1"/>
</dbReference>
<gene>
    <name evidence="4" type="ORF">ACFOZ4_13045</name>
</gene>
<dbReference type="InterPro" id="IPR012291">
    <property type="entry name" value="CBM2_carb-bd_dom_sf"/>
</dbReference>
<dbReference type="Proteomes" id="UP001595816">
    <property type="component" value="Unassembled WGS sequence"/>
</dbReference>
<organism evidence="4 5">
    <name type="scientific">Hamadaea flava</name>
    <dbReference type="NCBI Taxonomy" id="1742688"/>
    <lineage>
        <taxon>Bacteria</taxon>
        <taxon>Bacillati</taxon>
        <taxon>Actinomycetota</taxon>
        <taxon>Actinomycetes</taxon>
        <taxon>Micromonosporales</taxon>
        <taxon>Micromonosporaceae</taxon>
        <taxon>Hamadaea</taxon>
    </lineage>
</organism>
<feature type="region of interest" description="Disordered" evidence="1">
    <location>
        <begin position="143"/>
        <end position="178"/>
    </location>
</feature>
<sequence length="406" mass="41888">MRVTRSSRALGALAAAVLTATVLAGTVVATAPEASAATACQVTYRVNEWPGGFVGYIDITAGSTALHGWTVTWAYGGDQKITSSWGATVTQSGTAVSATNLAYNGDLNPGATVEFGVQGTWATADPTPTPLLLNGTLCGTEPSVSPSASASVSPSPSVSASTSPSVSPSGSPSGSPGSSGCGTLTLCEGFETQSTGTPSGAWALSYPDCQGTGTATVDTTTAYRGGKSLKISGTEGYCNHVFVKSTATLTGSVWYARFYVRHTTALPAAHVTFVALKDSADGNRDLRMGGQNGALQWNRQSDDATLPEQSPAGVALSSVLPVNSWNCVEFKVSGSDGTMQTWLNGTEVAGLHEDGVPTHDIDQQWLNRTGWRPSLTDFRLGWESYGTGSDTLWFDEVALGASRIGC</sequence>
<name>A0ABV8LLA7_9ACTN</name>
<dbReference type="InterPro" id="IPR001919">
    <property type="entry name" value="CBD2"/>
</dbReference>
<reference evidence="5" key="1">
    <citation type="journal article" date="2019" name="Int. J. Syst. Evol. Microbiol.">
        <title>The Global Catalogue of Microorganisms (GCM) 10K type strain sequencing project: providing services to taxonomists for standard genome sequencing and annotation.</title>
        <authorList>
            <consortium name="The Broad Institute Genomics Platform"/>
            <consortium name="The Broad Institute Genome Sequencing Center for Infectious Disease"/>
            <person name="Wu L."/>
            <person name="Ma J."/>
        </authorList>
    </citation>
    <scope>NUCLEOTIDE SEQUENCE [LARGE SCALE GENOMIC DNA]</scope>
    <source>
        <strain evidence="5">CGMCC 4.7289</strain>
    </source>
</reference>
<evidence type="ECO:0000256" key="1">
    <source>
        <dbReference type="SAM" id="MobiDB-lite"/>
    </source>
</evidence>
<dbReference type="PROSITE" id="PS51173">
    <property type="entry name" value="CBM2"/>
    <property type="match status" value="1"/>
</dbReference>
<feature type="signal peptide" evidence="2">
    <location>
        <begin position="1"/>
        <end position="24"/>
    </location>
</feature>
<evidence type="ECO:0000256" key="2">
    <source>
        <dbReference type="SAM" id="SignalP"/>
    </source>
</evidence>
<dbReference type="InterPro" id="IPR008965">
    <property type="entry name" value="CBM2/CBM3_carb-bd_dom_sf"/>
</dbReference>
<feature type="domain" description="CBM2" evidence="3">
    <location>
        <begin position="33"/>
        <end position="141"/>
    </location>
</feature>
<dbReference type="Gene3D" id="2.60.120.200">
    <property type="match status" value="1"/>
</dbReference>
<keyword evidence="2" id="KW-0732">Signal</keyword>
<keyword evidence="5" id="KW-1185">Reference proteome</keyword>
<protein>
    <submittedName>
        <fullName evidence="4">Cellulose binding domain-containing protein</fullName>
    </submittedName>
</protein>
<dbReference type="Pfam" id="PF00553">
    <property type="entry name" value="CBM_2"/>
    <property type="match status" value="1"/>
</dbReference>
<evidence type="ECO:0000259" key="3">
    <source>
        <dbReference type="PROSITE" id="PS51173"/>
    </source>
</evidence>
<dbReference type="Gene3D" id="2.60.40.290">
    <property type="match status" value="1"/>
</dbReference>
<proteinExistence type="predicted"/>
<dbReference type="Pfam" id="PF21340">
    <property type="entry name" value="Polysacc_lyase-like"/>
    <property type="match status" value="1"/>
</dbReference>